<evidence type="ECO:0000313" key="2">
    <source>
        <dbReference type="Proteomes" id="UP000009047"/>
    </source>
</evidence>
<dbReference type="OrthoDB" id="5522406at2"/>
<gene>
    <name evidence="1" type="ordered locus">Deba_2283</name>
</gene>
<dbReference type="HOGENOM" id="CLU_2422109_0_0_7"/>
<reference evidence="1 2" key="1">
    <citation type="journal article" date="2010" name="Stand. Genomic Sci.">
        <title>Complete genome sequence of Desulfarculus baarsii type strain (2st14).</title>
        <authorList>
            <person name="Sun H."/>
            <person name="Spring S."/>
            <person name="Lapidus A."/>
            <person name="Davenport K."/>
            <person name="Del Rio T.G."/>
            <person name="Tice H."/>
            <person name="Nolan M."/>
            <person name="Copeland A."/>
            <person name="Cheng J.F."/>
            <person name="Lucas S."/>
            <person name="Tapia R."/>
            <person name="Goodwin L."/>
            <person name="Pitluck S."/>
            <person name="Ivanova N."/>
            <person name="Pagani I."/>
            <person name="Mavromatis K."/>
            <person name="Ovchinnikova G."/>
            <person name="Pati A."/>
            <person name="Chen A."/>
            <person name="Palaniappan K."/>
            <person name="Hauser L."/>
            <person name="Chang Y.J."/>
            <person name="Jeffries C.D."/>
            <person name="Detter J.C."/>
            <person name="Han C."/>
            <person name="Rohde M."/>
            <person name="Brambilla E."/>
            <person name="Goker M."/>
            <person name="Woyke T."/>
            <person name="Bristow J."/>
            <person name="Eisen J.A."/>
            <person name="Markowitz V."/>
            <person name="Hugenholtz P."/>
            <person name="Kyrpides N.C."/>
            <person name="Klenk H.P."/>
            <person name="Land M."/>
        </authorList>
    </citation>
    <scope>NUCLEOTIDE SEQUENCE [LARGE SCALE GENOMIC DNA]</scope>
    <source>
        <strain evidence="2">ATCC 33931 / DSM 2075 / LMG 7858 / VKM B-1802 / 2st14</strain>
    </source>
</reference>
<evidence type="ECO:0000313" key="1">
    <source>
        <dbReference type="EMBL" id="ADK85645.1"/>
    </source>
</evidence>
<protein>
    <submittedName>
        <fullName evidence="1">Uncharacterized protein</fullName>
    </submittedName>
</protein>
<dbReference type="KEGG" id="dbr:Deba_2283"/>
<dbReference type="STRING" id="644282.Deba_2283"/>
<dbReference type="EMBL" id="CP002085">
    <property type="protein sequence ID" value="ADK85645.1"/>
    <property type="molecule type" value="Genomic_DNA"/>
</dbReference>
<proteinExistence type="predicted"/>
<name>E1QJA2_DESB2</name>
<dbReference type="Proteomes" id="UP000009047">
    <property type="component" value="Chromosome"/>
</dbReference>
<dbReference type="RefSeq" id="WP_013259084.1">
    <property type="nucleotide sequence ID" value="NC_014365.1"/>
</dbReference>
<keyword evidence="2" id="KW-1185">Reference proteome</keyword>
<organism evidence="1 2">
    <name type="scientific">Desulfarculus baarsii (strain ATCC 33931 / DSM 2075 / LMG 7858 / VKM B-1802 / 2st14)</name>
    <dbReference type="NCBI Taxonomy" id="644282"/>
    <lineage>
        <taxon>Bacteria</taxon>
        <taxon>Pseudomonadati</taxon>
        <taxon>Thermodesulfobacteriota</taxon>
        <taxon>Desulfarculia</taxon>
        <taxon>Desulfarculales</taxon>
        <taxon>Desulfarculaceae</taxon>
        <taxon>Desulfarculus</taxon>
    </lineage>
</organism>
<accession>E1QJA2</accession>
<dbReference type="AlphaFoldDB" id="E1QJA2"/>
<sequence length="91" mass="10347">MAEDRSCVQIRVDSCLGVIRDVCQRLMAENVSPRIIEQLQHLNEMLSLIDHHEVSESELTRIEGCTNQLMGELGLLFSHQGITALYDRTVH</sequence>